<evidence type="ECO:0000256" key="1">
    <source>
        <dbReference type="SAM" id="MobiDB-lite"/>
    </source>
</evidence>
<comment type="caution">
    <text evidence="2">The sequence shown here is derived from an EMBL/GenBank/DDBJ whole genome shotgun (WGS) entry which is preliminary data.</text>
</comment>
<protein>
    <submittedName>
        <fullName evidence="2">Uncharacterized protein</fullName>
    </submittedName>
</protein>
<gene>
    <name evidence="2" type="ORF">F4162_08560</name>
</gene>
<organism evidence="2">
    <name type="scientific">Synechococcus sp. SB0676_bin_10</name>
    <dbReference type="NCBI Taxonomy" id="2604869"/>
    <lineage>
        <taxon>Bacteria</taxon>
        <taxon>Bacillati</taxon>
        <taxon>Cyanobacteriota</taxon>
        <taxon>Cyanophyceae</taxon>
        <taxon>Synechococcales</taxon>
        <taxon>Synechococcaceae</taxon>
        <taxon>Synechococcus</taxon>
    </lineage>
</organism>
<dbReference type="EMBL" id="VYDO01000268">
    <property type="protein sequence ID" value="MYG38990.1"/>
    <property type="molecule type" value="Genomic_DNA"/>
</dbReference>
<reference evidence="2" key="1">
    <citation type="submission" date="2019-09" db="EMBL/GenBank/DDBJ databases">
        <title>Characterisation of the sponge microbiome using genome-centric metagenomics.</title>
        <authorList>
            <person name="Engelberts J.P."/>
            <person name="Robbins S.J."/>
            <person name="De Goeij J.M."/>
            <person name="Aranda M."/>
            <person name="Bell S.C."/>
            <person name="Webster N.S."/>
        </authorList>
    </citation>
    <scope>NUCLEOTIDE SEQUENCE</scope>
    <source>
        <strain evidence="2">SB0676_bin_10</strain>
    </source>
</reference>
<name>A0A6B1F6J9_9SYNE</name>
<feature type="compositionally biased region" description="Polar residues" evidence="1">
    <location>
        <begin position="209"/>
        <end position="219"/>
    </location>
</feature>
<proteinExistence type="predicted"/>
<dbReference type="AlphaFoldDB" id="A0A6B1F6J9"/>
<evidence type="ECO:0000313" key="2">
    <source>
        <dbReference type="EMBL" id="MYG38990.1"/>
    </source>
</evidence>
<accession>A0A6B1F6J9</accession>
<feature type="region of interest" description="Disordered" evidence="1">
    <location>
        <begin position="196"/>
        <end position="219"/>
    </location>
</feature>
<sequence length="242" mass="24929">MIDVPLAISGTGVSADGYTLSVTSGTGAALFGANTLTPNLRFSGAGAQTATLALRPMATSTVERYRIALGPDGDGANGFDRVVLGTNVGSGADPHGTQSSFHVWKDLGHPSVTITGGATVTTGSEVTFTLTVDVTDSGDFATTGQNGSRTVSIRTDGRGSLTVTTVDDSTFESHGMIEAILQSGLGYKVASPSRDTVYVNDNDDDGSGISVSGPTQVTEGQEFELVTQIEQKQEKPQPLRPL</sequence>